<name>A0A9P7DIN6_9AGAM</name>
<evidence type="ECO:0000313" key="1">
    <source>
        <dbReference type="EMBL" id="KAG1796042.1"/>
    </source>
</evidence>
<dbReference type="Proteomes" id="UP000719766">
    <property type="component" value="Unassembled WGS sequence"/>
</dbReference>
<comment type="caution">
    <text evidence="1">The sequence shown here is derived from an EMBL/GenBank/DDBJ whole genome shotgun (WGS) entry which is preliminary data.</text>
</comment>
<dbReference type="RefSeq" id="XP_041161695.1">
    <property type="nucleotide sequence ID" value="XM_041306367.1"/>
</dbReference>
<keyword evidence="2" id="KW-1185">Reference proteome</keyword>
<evidence type="ECO:0000313" key="2">
    <source>
        <dbReference type="Proteomes" id="UP000719766"/>
    </source>
</evidence>
<dbReference type="GeneID" id="64600131"/>
<sequence>MTGLVRRKFANSAKFMGVNAKGLTGPLKAAAQPLKALFGGMASMPVKLEQDFDGLIASSSRVTFVGQKEARQNRAYRYIYQTLVGPANEATVRVYLDIHQLGHPGVFSKESCVVLLILEPSQSHGDGLCAPLQVTPDLKIQGGYKGLGGVGLFLGAVVAIKGCNGGRGYFIASEILAIPPMPASPATPSNMAASFDIGELL</sequence>
<proteinExistence type="predicted"/>
<dbReference type="EMBL" id="JABBWE010000020">
    <property type="protein sequence ID" value="KAG1796042.1"/>
    <property type="molecule type" value="Genomic_DNA"/>
</dbReference>
<gene>
    <name evidence="1" type="ORF">HD556DRAFT_1441876</name>
</gene>
<accession>A0A9P7DIN6</accession>
<reference evidence="1" key="1">
    <citation type="journal article" date="2020" name="New Phytol.">
        <title>Comparative genomics reveals dynamic genome evolution in host specialist ectomycorrhizal fungi.</title>
        <authorList>
            <person name="Lofgren L.A."/>
            <person name="Nguyen N.H."/>
            <person name="Vilgalys R."/>
            <person name="Ruytinx J."/>
            <person name="Liao H.L."/>
            <person name="Branco S."/>
            <person name="Kuo A."/>
            <person name="LaButti K."/>
            <person name="Lipzen A."/>
            <person name="Andreopoulos W."/>
            <person name="Pangilinan J."/>
            <person name="Riley R."/>
            <person name="Hundley H."/>
            <person name="Na H."/>
            <person name="Barry K."/>
            <person name="Grigoriev I.V."/>
            <person name="Stajich J.E."/>
            <person name="Kennedy P.G."/>
        </authorList>
    </citation>
    <scope>NUCLEOTIDE SEQUENCE</scope>
    <source>
        <strain evidence="1">S12</strain>
    </source>
</reference>
<organism evidence="1 2">
    <name type="scientific">Suillus plorans</name>
    <dbReference type="NCBI Taxonomy" id="116603"/>
    <lineage>
        <taxon>Eukaryota</taxon>
        <taxon>Fungi</taxon>
        <taxon>Dikarya</taxon>
        <taxon>Basidiomycota</taxon>
        <taxon>Agaricomycotina</taxon>
        <taxon>Agaricomycetes</taxon>
        <taxon>Agaricomycetidae</taxon>
        <taxon>Boletales</taxon>
        <taxon>Suillineae</taxon>
        <taxon>Suillaceae</taxon>
        <taxon>Suillus</taxon>
    </lineage>
</organism>
<dbReference type="OrthoDB" id="336885at2759"/>
<protein>
    <submittedName>
        <fullName evidence="1">Uncharacterized protein</fullName>
    </submittedName>
</protein>
<dbReference type="AlphaFoldDB" id="A0A9P7DIN6"/>